<dbReference type="SMART" id="SM00448">
    <property type="entry name" value="REC"/>
    <property type="match status" value="1"/>
</dbReference>
<dbReference type="GO" id="GO:0000160">
    <property type="term" value="P:phosphorelay signal transduction system"/>
    <property type="evidence" value="ECO:0007669"/>
    <property type="project" value="InterPro"/>
</dbReference>
<dbReference type="SUPFAM" id="SSF52172">
    <property type="entry name" value="CheY-like"/>
    <property type="match status" value="1"/>
</dbReference>
<keyword evidence="1" id="KW-0597">Phosphoprotein</keyword>
<comment type="caution">
    <text evidence="3">The sequence shown here is derived from an EMBL/GenBank/DDBJ whole genome shotgun (WGS) entry which is preliminary data.</text>
</comment>
<feature type="modified residue" description="4-aspartylphosphate" evidence="1">
    <location>
        <position position="68"/>
    </location>
</feature>
<gene>
    <name evidence="3" type="ORF">CH357_07425</name>
</gene>
<dbReference type="RefSeq" id="WP_100706104.1">
    <property type="nucleotide sequence ID" value="NZ_NPDL01000003.1"/>
</dbReference>
<proteinExistence type="predicted"/>
<dbReference type="Pfam" id="PF00072">
    <property type="entry name" value="Response_reg"/>
    <property type="match status" value="1"/>
</dbReference>
<evidence type="ECO:0000259" key="2">
    <source>
        <dbReference type="PROSITE" id="PS50110"/>
    </source>
</evidence>
<dbReference type="AlphaFoldDB" id="A0A2M9XFM0"/>
<dbReference type="CDD" id="cd17557">
    <property type="entry name" value="REC_Rcp-like"/>
    <property type="match status" value="1"/>
</dbReference>
<reference evidence="3 4" key="1">
    <citation type="submission" date="2017-07" db="EMBL/GenBank/DDBJ databases">
        <title>Leptospira spp. isolated from tropical soils.</title>
        <authorList>
            <person name="Thibeaux R."/>
            <person name="Iraola G."/>
            <person name="Ferres I."/>
            <person name="Bierque E."/>
            <person name="Girault D."/>
            <person name="Soupe-Gilbert M.-E."/>
            <person name="Picardeau M."/>
            <person name="Goarant C."/>
        </authorList>
    </citation>
    <scope>NUCLEOTIDE SEQUENCE [LARGE SCALE GENOMIC DNA]</scope>
    <source>
        <strain evidence="3 4">MCA1-C-A1</strain>
    </source>
</reference>
<evidence type="ECO:0000313" key="3">
    <source>
        <dbReference type="EMBL" id="PJZ26470.1"/>
    </source>
</evidence>
<organism evidence="3 4">
    <name type="scientific">Leptospira hartskeerlii</name>
    <dbReference type="NCBI Taxonomy" id="2023177"/>
    <lineage>
        <taxon>Bacteria</taxon>
        <taxon>Pseudomonadati</taxon>
        <taxon>Spirochaetota</taxon>
        <taxon>Spirochaetia</taxon>
        <taxon>Leptospirales</taxon>
        <taxon>Leptospiraceae</taxon>
        <taxon>Leptospira</taxon>
    </lineage>
</organism>
<dbReference type="InterPro" id="IPR052893">
    <property type="entry name" value="TCS_response_regulator"/>
</dbReference>
<sequence>MDASSKQYFDILLVEDNPADVRLTIEALNDLKSDKRLFVAKDGEEAMDFVKGEGEFIGARRPDLILLDLNLPKKNGLEVLEELKSDPEYKRIPVVVLTTSGSERDIIATFNLHANSYIQKPVEYENFLEAMDTLRIYWFKTSRLPPR</sequence>
<name>A0A2M9XFM0_9LEPT</name>
<dbReference type="PANTHER" id="PTHR44520">
    <property type="entry name" value="RESPONSE REGULATOR RCP1-RELATED"/>
    <property type="match status" value="1"/>
</dbReference>
<dbReference type="PANTHER" id="PTHR44520:SF2">
    <property type="entry name" value="RESPONSE REGULATOR RCP1"/>
    <property type="match status" value="1"/>
</dbReference>
<feature type="domain" description="Response regulatory" evidence="2">
    <location>
        <begin position="10"/>
        <end position="135"/>
    </location>
</feature>
<dbReference type="PROSITE" id="PS50110">
    <property type="entry name" value="RESPONSE_REGULATORY"/>
    <property type="match status" value="1"/>
</dbReference>
<keyword evidence="4" id="KW-1185">Reference proteome</keyword>
<dbReference type="InterPro" id="IPR001789">
    <property type="entry name" value="Sig_transdc_resp-reg_receiver"/>
</dbReference>
<evidence type="ECO:0000313" key="4">
    <source>
        <dbReference type="Proteomes" id="UP000232196"/>
    </source>
</evidence>
<accession>A0A2M9XFM0</accession>
<dbReference type="OrthoDB" id="9797769at2"/>
<dbReference type="EMBL" id="NPDN01000003">
    <property type="protein sequence ID" value="PJZ26470.1"/>
    <property type="molecule type" value="Genomic_DNA"/>
</dbReference>
<dbReference type="InterPro" id="IPR011006">
    <property type="entry name" value="CheY-like_superfamily"/>
</dbReference>
<protein>
    <submittedName>
        <fullName evidence="3">Two-component system response regulator</fullName>
    </submittedName>
</protein>
<dbReference type="Proteomes" id="UP000232196">
    <property type="component" value="Unassembled WGS sequence"/>
</dbReference>
<evidence type="ECO:0000256" key="1">
    <source>
        <dbReference type="PROSITE-ProRule" id="PRU00169"/>
    </source>
</evidence>
<dbReference type="Gene3D" id="3.40.50.2300">
    <property type="match status" value="1"/>
</dbReference>